<accession>A0A7Z0IL99</accession>
<dbReference type="InterPro" id="IPR051021">
    <property type="entry name" value="Mito_Ser/Thr_phosphatase"/>
</dbReference>
<dbReference type="Proteomes" id="UP000527616">
    <property type="component" value="Unassembled WGS sequence"/>
</dbReference>
<proteinExistence type="predicted"/>
<sequence length="159" mass="16563">MARLHLLRHAKAAEFSPGRTDHQRPLTERGHAQAAALGEYLRDSGIRIDQVLCSTATRTRETLAGLGLGAPVEFSDAVYQASPDELLAEIAAMPPGSLLVIGHAPGIPGLAHQLAGPGSDPTALEAIDGRYPTATLATLDTDADWAGLDAARLTGVRIG</sequence>
<dbReference type="CDD" id="cd07067">
    <property type="entry name" value="HP_PGM_like"/>
    <property type="match status" value="1"/>
</dbReference>
<dbReference type="EC" id="3.1.3.-" evidence="2"/>
<keyword evidence="3" id="KW-1185">Reference proteome</keyword>
<reference evidence="2 3" key="1">
    <citation type="submission" date="2020-07" db="EMBL/GenBank/DDBJ databases">
        <title>Sequencing the genomes of 1000 actinobacteria strains.</title>
        <authorList>
            <person name="Klenk H.-P."/>
        </authorList>
    </citation>
    <scope>NUCLEOTIDE SEQUENCE [LARGE SCALE GENOMIC DNA]</scope>
    <source>
        <strain evidence="2 3">DSM 103164</strain>
    </source>
</reference>
<keyword evidence="1 2" id="KW-0378">Hydrolase</keyword>
<dbReference type="EMBL" id="JACBZS010000001">
    <property type="protein sequence ID" value="NYI71419.1"/>
    <property type="molecule type" value="Genomic_DNA"/>
</dbReference>
<dbReference type="InterPro" id="IPR029033">
    <property type="entry name" value="His_PPase_superfam"/>
</dbReference>
<dbReference type="GO" id="GO:0016787">
    <property type="term" value="F:hydrolase activity"/>
    <property type="evidence" value="ECO:0007669"/>
    <property type="project" value="UniProtKB-KW"/>
</dbReference>
<dbReference type="Pfam" id="PF00300">
    <property type="entry name" value="His_Phos_1"/>
    <property type="match status" value="1"/>
</dbReference>
<evidence type="ECO:0000313" key="3">
    <source>
        <dbReference type="Proteomes" id="UP000527616"/>
    </source>
</evidence>
<comment type="caution">
    <text evidence="2">The sequence shown here is derived from an EMBL/GenBank/DDBJ whole genome shotgun (WGS) entry which is preliminary data.</text>
</comment>
<organism evidence="2 3">
    <name type="scientific">Naumannella cuiyingiana</name>
    <dbReference type="NCBI Taxonomy" id="1347891"/>
    <lineage>
        <taxon>Bacteria</taxon>
        <taxon>Bacillati</taxon>
        <taxon>Actinomycetota</taxon>
        <taxon>Actinomycetes</taxon>
        <taxon>Propionibacteriales</taxon>
        <taxon>Propionibacteriaceae</taxon>
        <taxon>Naumannella</taxon>
    </lineage>
</organism>
<name>A0A7Z0IL99_9ACTN</name>
<dbReference type="SMART" id="SM00855">
    <property type="entry name" value="PGAM"/>
    <property type="match status" value="1"/>
</dbReference>
<dbReference type="AlphaFoldDB" id="A0A7Z0IL99"/>
<dbReference type="PANTHER" id="PTHR20935">
    <property type="entry name" value="PHOSPHOGLYCERATE MUTASE-RELATED"/>
    <property type="match status" value="1"/>
</dbReference>
<gene>
    <name evidence="2" type="ORF">GGQ54_001979</name>
</gene>
<protein>
    <submittedName>
        <fullName evidence="2">Phosphohistidine phosphatase</fullName>
        <ecNumber evidence="2">3.1.3.-</ecNumber>
    </submittedName>
</protein>
<dbReference type="PANTHER" id="PTHR20935:SF1">
    <property type="entry name" value="SLL1549 PROTEIN"/>
    <property type="match status" value="1"/>
</dbReference>
<dbReference type="Gene3D" id="3.40.50.1240">
    <property type="entry name" value="Phosphoglycerate mutase-like"/>
    <property type="match status" value="1"/>
</dbReference>
<dbReference type="InterPro" id="IPR013078">
    <property type="entry name" value="His_Pase_superF_clade-1"/>
</dbReference>
<evidence type="ECO:0000256" key="1">
    <source>
        <dbReference type="ARBA" id="ARBA00022801"/>
    </source>
</evidence>
<dbReference type="RefSeq" id="WP_179445244.1">
    <property type="nucleotide sequence ID" value="NZ_JACBZS010000001.1"/>
</dbReference>
<dbReference type="SUPFAM" id="SSF53254">
    <property type="entry name" value="Phosphoglycerate mutase-like"/>
    <property type="match status" value="1"/>
</dbReference>
<evidence type="ECO:0000313" key="2">
    <source>
        <dbReference type="EMBL" id="NYI71419.1"/>
    </source>
</evidence>